<evidence type="ECO:0008006" key="4">
    <source>
        <dbReference type="Google" id="ProtNLM"/>
    </source>
</evidence>
<comment type="caution">
    <text evidence="2">The sequence shown here is derived from an EMBL/GenBank/DDBJ whole genome shotgun (WGS) entry which is preliminary data.</text>
</comment>
<sequence length="464" mass="52447">MATQVMRNDSCPCARDELQDLFSVPDTQTAINKVTKIRKYPLTPDLNHDGPIEFYISNATTDFIDLANMTLHVALKVTKNNGDDLDADSQVAPINNLFHSLFKDVKLRLGKDAETLVTTSLPTYPYRAYLENLLSFGKGAKNDHLSKQVLWEKDTAGQFNSTKSVATAGDGGRQAPSNKGLEQRQKTIAASRTFELQSRLHLDMCLQDRYLLDGVDLRLKLEKQSPKFFLMYGEGNDAEDYKVEFTKAYLDIPFVTLAPSTYTRVAAQLQSSNAKYPLKRVVVRDMVIPENRASHVLDNLFVNESLPKRLIVGMVRNTAYDGRKNRNPFQFEHNQLQNIKLTKNGEIVDEYDVDFPQRQAIAPYLDLMKRVAVLNTREDLDLPFNDYINGYTLYCFDLTNDHGADGNYFHPKAAGNLSLELKFGAAPTNHLSLVLFAEYDNVLEIDANRQVITDDTGFRKTPPL</sequence>
<dbReference type="EMBL" id="JAZGQO010000007">
    <property type="protein sequence ID" value="KAK6183406.1"/>
    <property type="molecule type" value="Genomic_DNA"/>
</dbReference>
<feature type="region of interest" description="Disordered" evidence="1">
    <location>
        <begin position="162"/>
        <end position="184"/>
    </location>
</feature>
<accession>A0AAN8JSX0</accession>
<dbReference type="Proteomes" id="UP001347796">
    <property type="component" value="Unassembled WGS sequence"/>
</dbReference>
<gene>
    <name evidence="2" type="ORF">SNE40_010895</name>
</gene>
<dbReference type="AlphaFoldDB" id="A0AAN8JSX0"/>
<protein>
    <recommendedName>
        <fullName evidence="4">Major capsid protein</fullName>
    </recommendedName>
</protein>
<evidence type="ECO:0000256" key="1">
    <source>
        <dbReference type="SAM" id="MobiDB-lite"/>
    </source>
</evidence>
<dbReference type="GO" id="GO:0005829">
    <property type="term" value="C:cytosol"/>
    <property type="evidence" value="ECO:0007669"/>
    <property type="project" value="TreeGrafter"/>
</dbReference>
<reference evidence="2 3" key="1">
    <citation type="submission" date="2024-01" db="EMBL/GenBank/DDBJ databases">
        <title>The genome of the rayed Mediterranean limpet Patella caerulea (Linnaeus, 1758).</title>
        <authorList>
            <person name="Anh-Thu Weber A."/>
            <person name="Halstead-Nussloch G."/>
        </authorList>
    </citation>
    <scope>NUCLEOTIDE SEQUENCE [LARGE SCALE GENOMIC DNA]</scope>
    <source>
        <strain evidence="2">AATW-2023a</strain>
        <tissue evidence="2">Whole specimen</tissue>
    </source>
</reference>
<dbReference type="GO" id="GO:0004748">
    <property type="term" value="F:ribonucleoside-diphosphate reductase activity, thioredoxin disulfide as acceptor"/>
    <property type="evidence" value="ECO:0007669"/>
    <property type="project" value="TreeGrafter"/>
</dbReference>
<keyword evidence="3" id="KW-1185">Reference proteome</keyword>
<dbReference type="InterPro" id="IPR000358">
    <property type="entry name" value="RNR_small_fam"/>
</dbReference>
<evidence type="ECO:0000313" key="3">
    <source>
        <dbReference type="Proteomes" id="UP001347796"/>
    </source>
</evidence>
<dbReference type="PANTHER" id="PTHR23409:SF21">
    <property type="entry name" value="CAPSID PROTEIN"/>
    <property type="match status" value="1"/>
</dbReference>
<organism evidence="2 3">
    <name type="scientific">Patella caerulea</name>
    <name type="common">Rayed Mediterranean limpet</name>
    <dbReference type="NCBI Taxonomy" id="87958"/>
    <lineage>
        <taxon>Eukaryota</taxon>
        <taxon>Metazoa</taxon>
        <taxon>Spiralia</taxon>
        <taxon>Lophotrochozoa</taxon>
        <taxon>Mollusca</taxon>
        <taxon>Gastropoda</taxon>
        <taxon>Patellogastropoda</taxon>
        <taxon>Patelloidea</taxon>
        <taxon>Patellidae</taxon>
        <taxon>Patella</taxon>
    </lineage>
</organism>
<dbReference type="GO" id="GO:0009263">
    <property type="term" value="P:deoxyribonucleotide biosynthetic process"/>
    <property type="evidence" value="ECO:0007669"/>
    <property type="project" value="InterPro"/>
</dbReference>
<evidence type="ECO:0000313" key="2">
    <source>
        <dbReference type="EMBL" id="KAK6183406.1"/>
    </source>
</evidence>
<dbReference type="PANTHER" id="PTHR23409">
    <property type="entry name" value="RIBONUCLEOSIDE-DIPHOSPHATE REDUCTASE SMALL CHAIN"/>
    <property type="match status" value="1"/>
</dbReference>
<proteinExistence type="predicted"/>
<name>A0AAN8JSX0_PATCE</name>